<dbReference type="EMBL" id="JBHSHL010000009">
    <property type="protein sequence ID" value="MFC4804018.1"/>
    <property type="molecule type" value="Genomic_DNA"/>
</dbReference>
<organism evidence="2 3">
    <name type="scientific">Filifactor villosus</name>
    <dbReference type="NCBI Taxonomy" id="29374"/>
    <lineage>
        <taxon>Bacteria</taxon>
        <taxon>Bacillati</taxon>
        <taxon>Bacillota</taxon>
        <taxon>Clostridia</taxon>
        <taxon>Peptostreptococcales</taxon>
        <taxon>Filifactoraceae</taxon>
        <taxon>Filifactor</taxon>
    </lineage>
</organism>
<dbReference type="GO" id="GO:0032259">
    <property type="term" value="P:methylation"/>
    <property type="evidence" value="ECO:0007669"/>
    <property type="project" value="UniProtKB-KW"/>
</dbReference>
<dbReference type="SUPFAM" id="SSF53335">
    <property type="entry name" value="S-adenosyl-L-methionine-dependent methyltransferases"/>
    <property type="match status" value="1"/>
</dbReference>
<reference evidence="3" key="1">
    <citation type="journal article" date="2019" name="Int. J. Syst. Evol. Microbiol.">
        <title>The Global Catalogue of Microorganisms (GCM) 10K type strain sequencing project: providing services to taxonomists for standard genome sequencing and annotation.</title>
        <authorList>
            <consortium name="The Broad Institute Genomics Platform"/>
            <consortium name="The Broad Institute Genome Sequencing Center for Infectious Disease"/>
            <person name="Wu L."/>
            <person name="Ma J."/>
        </authorList>
    </citation>
    <scope>NUCLEOTIDE SEQUENCE [LARGE SCALE GENOMIC DNA]</scope>
    <source>
        <strain evidence="3">CCUG 46385</strain>
    </source>
</reference>
<sequence>MEQLYYENLLQKNNSGSEESEKMWDQRAAHFYEAQKNDRSTFTREVVDVLKRRGMLEKAEILDIGGGSGRYALPLSKEAKHVTLTDISTNMLTLAKEHAEQNGVKNISFEKLVWEKANLADLKWEKKFDVTFASMCPAIRTPEGLYKMADASKGYCVINQYIHNTDSLSRFLREKAELPQGYNPHNDREAVQSIFNLLWLKGYDVELHYLRSKDRYILSREDIEVQYAFVLESIREDRGLDTSRLLSQYAERDGYHITEESVLAMIMWKVSA</sequence>
<dbReference type="RefSeq" id="WP_379787498.1">
    <property type="nucleotide sequence ID" value="NZ_JBHSHL010000009.1"/>
</dbReference>
<dbReference type="CDD" id="cd02440">
    <property type="entry name" value="AdoMet_MTases"/>
    <property type="match status" value="1"/>
</dbReference>
<keyword evidence="2" id="KW-0808">Transferase</keyword>
<dbReference type="InterPro" id="IPR025714">
    <property type="entry name" value="Methyltranfer_dom"/>
</dbReference>
<dbReference type="EC" id="2.1.1.-" evidence="2"/>
<evidence type="ECO:0000259" key="1">
    <source>
        <dbReference type="Pfam" id="PF13847"/>
    </source>
</evidence>
<evidence type="ECO:0000313" key="2">
    <source>
        <dbReference type="EMBL" id="MFC4804018.1"/>
    </source>
</evidence>
<comment type="caution">
    <text evidence="2">The sequence shown here is derived from an EMBL/GenBank/DDBJ whole genome shotgun (WGS) entry which is preliminary data.</text>
</comment>
<gene>
    <name evidence="2" type="ORF">ACFO4R_02880</name>
</gene>
<protein>
    <submittedName>
        <fullName evidence="2">Class I SAM-dependent methyltransferase</fullName>
        <ecNumber evidence="2">2.1.1.-</ecNumber>
    </submittedName>
</protein>
<dbReference type="Gene3D" id="3.40.50.150">
    <property type="entry name" value="Vaccinia Virus protein VP39"/>
    <property type="match status" value="1"/>
</dbReference>
<accession>A0ABV9QJL8</accession>
<dbReference type="GO" id="GO:0008168">
    <property type="term" value="F:methyltransferase activity"/>
    <property type="evidence" value="ECO:0007669"/>
    <property type="project" value="UniProtKB-KW"/>
</dbReference>
<feature type="domain" description="Methyltransferase" evidence="1">
    <location>
        <begin position="59"/>
        <end position="162"/>
    </location>
</feature>
<keyword evidence="3" id="KW-1185">Reference proteome</keyword>
<name>A0ABV9QJL8_9FIRM</name>
<evidence type="ECO:0000313" key="3">
    <source>
        <dbReference type="Proteomes" id="UP001595916"/>
    </source>
</evidence>
<dbReference type="Proteomes" id="UP001595916">
    <property type="component" value="Unassembled WGS sequence"/>
</dbReference>
<keyword evidence="2" id="KW-0489">Methyltransferase</keyword>
<dbReference type="Pfam" id="PF13847">
    <property type="entry name" value="Methyltransf_31"/>
    <property type="match status" value="1"/>
</dbReference>
<proteinExistence type="predicted"/>
<dbReference type="InterPro" id="IPR029063">
    <property type="entry name" value="SAM-dependent_MTases_sf"/>
</dbReference>